<dbReference type="Pfam" id="PF01381">
    <property type="entry name" value="HTH_3"/>
    <property type="match status" value="1"/>
</dbReference>
<dbReference type="Gene3D" id="1.10.260.40">
    <property type="entry name" value="lambda repressor-like DNA-binding domains"/>
    <property type="match status" value="1"/>
</dbReference>
<dbReference type="GO" id="GO:0003677">
    <property type="term" value="F:DNA binding"/>
    <property type="evidence" value="ECO:0007669"/>
    <property type="project" value="UniProtKB-KW"/>
</dbReference>
<dbReference type="RefSeq" id="WP_155702678.1">
    <property type="nucleotide sequence ID" value="NZ_CP034235.1"/>
</dbReference>
<proteinExistence type="predicted"/>
<keyword evidence="4" id="KW-1185">Reference proteome</keyword>
<dbReference type="PANTHER" id="PTHR46558">
    <property type="entry name" value="TRACRIPTIONAL REGULATORY PROTEIN-RELATED-RELATED"/>
    <property type="match status" value="1"/>
</dbReference>
<dbReference type="Proteomes" id="UP000426246">
    <property type="component" value="Chromosome"/>
</dbReference>
<dbReference type="SMART" id="SM00530">
    <property type="entry name" value="HTH_XRE"/>
    <property type="match status" value="1"/>
</dbReference>
<protein>
    <submittedName>
        <fullName evidence="3">Transcriptional regulator</fullName>
    </submittedName>
</protein>
<evidence type="ECO:0000256" key="1">
    <source>
        <dbReference type="ARBA" id="ARBA00023125"/>
    </source>
</evidence>
<sequence>MNQSGYTRNTIYVLRAEHRWTQSDLAKRLNVTRQTVAAIENDKFSPSLDLAFEIAFVFKRDITEVFTFTPYDNNEEVEDEKNE</sequence>
<evidence type="ECO:0000259" key="2">
    <source>
        <dbReference type="PROSITE" id="PS50943"/>
    </source>
</evidence>
<reference evidence="4" key="1">
    <citation type="submission" date="2018-11" db="EMBL/GenBank/DDBJ databases">
        <title>Complete genome sequence of Paenibacillus sp. ML311-T8.</title>
        <authorList>
            <person name="Nam Y.-D."/>
            <person name="Kang J."/>
            <person name="Chung W.-H."/>
            <person name="Park Y.S."/>
        </authorList>
    </citation>
    <scope>NUCLEOTIDE SEQUENCE [LARGE SCALE GENOMIC DNA]</scope>
    <source>
        <strain evidence="4">ML311-T8</strain>
    </source>
</reference>
<dbReference type="EMBL" id="CP034235">
    <property type="protein sequence ID" value="QGQ97574.1"/>
    <property type="molecule type" value="Genomic_DNA"/>
</dbReference>
<dbReference type="SUPFAM" id="SSF47413">
    <property type="entry name" value="lambda repressor-like DNA-binding domains"/>
    <property type="match status" value="1"/>
</dbReference>
<gene>
    <name evidence="3" type="ORF">EHS13_23125</name>
</gene>
<evidence type="ECO:0000313" key="3">
    <source>
        <dbReference type="EMBL" id="QGQ97574.1"/>
    </source>
</evidence>
<name>A0A6B8RP42_9BACL</name>
<feature type="domain" description="HTH cro/C1-type" evidence="2">
    <location>
        <begin position="11"/>
        <end position="65"/>
    </location>
</feature>
<dbReference type="AlphaFoldDB" id="A0A6B8RP42"/>
<dbReference type="PANTHER" id="PTHR46558:SF4">
    <property type="entry name" value="DNA-BIDING PHAGE PROTEIN"/>
    <property type="match status" value="1"/>
</dbReference>
<accession>A0A6B8RP42</accession>
<dbReference type="OrthoDB" id="9808239at2"/>
<dbReference type="PROSITE" id="PS50943">
    <property type="entry name" value="HTH_CROC1"/>
    <property type="match status" value="1"/>
</dbReference>
<dbReference type="InterPro" id="IPR001387">
    <property type="entry name" value="Cro/C1-type_HTH"/>
</dbReference>
<evidence type="ECO:0000313" key="4">
    <source>
        <dbReference type="Proteomes" id="UP000426246"/>
    </source>
</evidence>
<keyword evidence="1" id="KW-0238">DNA-binding</keyword>
<organism evidence="3 4">
    <name type="scientific">Paenibacillus psychroresistens</name>
    <dbReference type="NCBI Taxonomy" id="1778678"/>
    <lineage>
        <taxon>Bacteria</taxon>
        <taxon>Bacillati</taxon>
        <taxon>Bacillota</taxon>
        <taxon>Bacilli</taxon>
        <taxon>Bacillales</taxon>
        <taxon>Paenibacillaceae</taxon>
        <taxon>Paenibacillus</taxon>
    </lineage>
</organism>
<dbReference type="InterPro" id="IPR010982">
    <property type="entry name" value="Lambda_DNA-bd_dom_sf"/>
</dbReference>
<dbReference type="CDD" id="cd00093">
    <property type="entry name" value="HTH_XRE"/>
    <property type="match status" value="1"/>
</dbReference>
<dbReference type="KEGG" id="ppsc:EHS13_23125"/>